<evidence type="ECO:0000256" key="2">
    <source>
        <dbReference type="ARBA" id="ARBA00023015"/>
    </source>
</evidence>
<dbReference type="InterPro" id="IPR000524">
    <property type="entry name" value="Tscrpt_reg_HTH_GntR"/>
</dbReference>
<sequence>MSRYKEIATDIEKDIISKKYTYQLPEQFDLAKKYNTSRVTIVHALKILAQKNLIKTIKGHGTFICAKSIPDVFLNSGASENDGFTQHVNGSAEITSHIVSFNIRKPNQKEVKALNIDINDDVYDIIRQRILNNQPAKLEYTIMPVKLIPGITEDVLHKSIYSYIKNTLKLQIGKDDRIITADKSDAYDMQYLDCNSDDPVLCVHQKAYLVDGTPFEISEFRNRYDRGALTVNGSKS</sequence>
<dbReference type="Gene3D" id="1.10.10.10">
    <property type="entry name" value="Winged helix-like DNA-binding domain superfamily/Winged helix DNA-binding domain"/>
    <property type="match status" value="1"/>
</dbReference>
<dbReference type="SMART" id="SM00866">
    <property type="entry name" value="UTRA"/>
    <property type="match status" value="1"/>
</dbReference>
<evidence type="ECO:0000256" key="4">
    <source>
        <dbReference type="ARBA" id="ARBA00023163"/>
    </source>
</evidence>
<dbReference type="Proteomes" id="UP000051223">
    <property type="component" value="Unassembled WGS sequence"/>
</dbReference>
<dbReference type="GO" id="GO:0003700">
    <property type="term" value="F:DNA-binding transcription factor activity"/>
    <property type="evidence" value="ECO:0007669"/>
    <property type="project" value="InterPro"/>
</dbReference>
<comment type="caution">
    <text evidence="6">The sequence shown here is derived from an EMBL/GenBank/DDBJ whole genome shotgun (WGS) entry which is preliminary data.</text>
</comment>
<dbReference type="PATRIC" id="fig|1423754.3.peg.291"/>
<evidence type="ECO:0000259" key="5">
    <source>
        <dbReference type="PROSITE" id="PS50949"/>
    </source>
</evidence>
<dbReference type="PROSITE" id="PS50949">
    <property type="entry name" value="HTH_GNTR"/>
    <property type="match status" value="1"/>
</dbReference>
<dbReference type="OrthoDB" id="9815017at2"/>
<dbReference type="STRING" id="1423754.FC39_GL000279"/>
<keyword evidence="4" id="KW-0804">Transcription</keyword>
<keyword evidence="2" id="KW-0805">Transcription regulation</keyword>
<dbReference type="InterPro" id="IPR036388">
    <property type="entry name" value="WH-like_DNA-bd_sf"/>
</dbReference>
<dbReference type="SUPFAM" id="SSF64288">
    <property type="entry name" value="Chorismate lyase-like"/>
    <property type="match status" value="1"/>
</dbReference>
<feature type="domain" description="HTH gntR-type" evidence="5">
    <location>
        <begin position="1"/>
        <end position="67"/>
    </location>
</feature>
<dbReference type="RefSeq" id="WP_025080003.1">
    <property type="nucleotide sequence ID" value="NZ_AZGI01000090.1"/>
</dbReference>
<dbReference type="CDD" id="cd07377">
    <property type="entry name" value="WHTH_GntR"/>
    <property type="match status" value="1"/>
</dbReference>
<keyword evidence="7" id="KW-1185">Reference proteome</keyword>
<accession>A0A0R1Y943</accession>
<dbReference type="InterPro" id="IPR036390">
    <property type="entry name" value="WH_DNA-bd_sf"/>
</dbReference>
<dbReference type="SMART" id="SM00345">
    <property type="entry name" value="HTH_GNTR"/>
    <property type="match status" value="1"/>
</dbReference>
<dbReference type="InterPro" id="IPR011663">
    <property type="entry name" value="UTRA"/>
</dbReference>
<dbReference type="FunFam" id="3.40.1410.10:FF:000008">
    <property type="entry name" value="Transcriptional regulator, GntR family"/>
    <property type="match status" value="1"/>
</dbReference>
<dbReference type="InterPro" id="IPR028978">
    <property type="entry name" value="Chorismate_lyase_/UTRA_dom_sf"/>
</dbReference>
<dbReference type="AlphaFoldDB" id="A0A0R1Y943"/>
<dbReference type="GO" id="GO:0045892">
    <property type="term" value="P:negative regulation of DNA-templated transcription"/>
    <property type="evidence" value="ECO:0007669"/>
    <property type="project" value="TreeGrafter"/>
</dbReference>
<dbReference type="EMBL" id="AZGI01000090">
    <property type="protein sequence ID" value="KRM37172.1"/>
    <property type="molecule type" value="Genomic_DNA"/>
</dbReference>
<dbReference type="GO" id="GO:0003677">
    <property type="term" value="F:DNA binding"/>
    <property type="evidence" value="ECO:0007669"/>
    <property type="project" value="UniProtKB-KW"/>
</dbReference>
<dbReference type="Pfam" id="PF07702">
    <property type="entry name" value="UTRA"/>
    <property type="match status" value="1"/>
</dbReference>
<evidence type="ECO:0000313" key="7">
    <source>
        <dbReference type="Proteomes" id="UP000051223"/>
    </source>
</evidence>
<evidence type="ECO:0000256" key="1">
    <source>
        <dbReference type="ARBA" id="ARBA00022491"/>
    </source>
</evidence>
<reference evidence="6 7" key="1">
    <citation type="journal article" date="2015" name="Genome Announc.">
        <title>Expanding the biotechnology potential of lactobacilli through comparative genomics of 213 strains and associated genera.</title>
        <authorList>
            <person name="Sun Z."/>
            <person name="Harris H.M."/>
            <person name="McCann A."/>
            <person name="Guo C."/>
            <person name="Argimon S."/>
            <person name="Zhang W."/>
            <person name="Yang X."/>
            <person name="Jeffery I.B."/>
            <person name="Cooney J.C."/>
            <person name="Kagawa T.F."/>
            <person name="Liu W."/>
            <person name="Song Y."/>
            <person name="Salvetti E."/>
            <person name="Wrobel A."/>
            <person name="Rasinkangas P."/>
            <person name="Parkhill J."/>
            <person name="Rea M.C."/>
            <person name="O'Sullivan O."/>
            <person name="Ritari J."/>
            <person name="Douillard F.P."/>
            <person name="Paul Ross R."/>
            <person name="Yang R."/>
            <person name="Briner A.E."/>
            <person name="Felis G.E."/>
            <person name="de Vos W.M."/>
            <person name="Barrangou R."/>
            <person name="Klaenhammer T.R."/>
            <person name="Caufield P.W."/>
            <person name="Cui Y."/>
            <person name="Zhang H."/>
            <person name="O'Toole P.W."/>
        </authorList>
    </citation>
    <scope>NUCLEOTIDE SEQUENCE [LARGE SCALE GENOMIC DNA]</scope>
    <source>
        <strain evidence="6 7">DSM 5661</strain>
    </source>
</reference>
<dbReference type="SUPFAM" id="SSF46785">
    <property type="entry name" value="Winged helix' DNA-binding domain"/>
    <property type="match status" value="1"/>
</dbReference>
<protein>
    <submittedName>
        <fullName evidence="6">Transcriptional regulator</fullName>
    </submittedName>
</protein>
<evidence type="ECO:0000313" key="6">
    <source>
        <dbReference type="EMBL" id="KRM37172.1"/>
    </source>
</evidence>
<dbReference type="Pfam" id="PF00392">
    <property type="entry name" value="GntR"/>
    <property type="match status" value="1"/>
</dbReference>
<dbReference type="InterPro" id="IPR050679">
    <property type="entry name" value="Bact_HTH_transcr_reg"/>
</dbReference>
<proteinExistence type="predicted"/>
<dbReference type="PANTHER" id="PTHR44846:SF5">
    <property type="entry name" value="HTH-TYPE TRANSCRIPTIONAL REGULATOR GMUR"/>
    <property type="match status" value="1"/>
</dbReference>
<dbReference type="Gene3D" id="3.40.1410.10">
    <property type="entry name" value="Chorismate lyase-like"/>
    <property type="match status" value="1"/>
</dbReference>
<keyword evidence="1" id="KW-0678">Repressor</keyword>
<dbReference type="eggNOG" id="COG2188">
    <property type="taxonomic scope" value="Bacteria"/>
</dbReference>
<name>A0A0R1Y943_9LACO</name>
<keyword evidence="3" id="KW-0238">DNA-binding</keyword>
<gene>
    <name evidence="6" type="ORF">FC39_GL000279</name>
</gene>
<evidence type="ECO:0000256" key="3">
    <source>
        <dbReference type="ARBA" id="ARBA00023125"/>
    </source>
</evidence>
<organism evidence="6 7">
    <name type="scientific">Lactobacillus hamsteri DSM 5661 = JCM 6256</name>
    <dbReference type="NCBI Taxonomy" id="1423754"/>
    <lineage>
        <taxon>Bacteria</taxon>
        <taxon>Bacillati</taxon>
        <taxon>Bacillota</taxon>
        <taxon>Bacilli</taxon>
        <taxon>Lactobacillales</taxon>
        <taxon>Lactobacillaceae</taxon>
        <taxon>Lactobacillus</taxon>
    </lineage>
</organism>
<dbReference type="PANTHER" id="PTHR44846">
    <property type="entry name" value="MANNOSYL-D-GLYCERATE TRANSPORT/METABOLISM SYSTEM REPRESSOR MNGR-RELATED"/>
    <property type="match status" value="1"/>
</dbReference>